<reference evidence="4" key="1">
    <citation type="submission" date="2017-02" db="UniProtKB">
        <authorList>
            <consortium name="WormBaseParasite"/>
        </authorList>
    </citation>
    <scope>IDENTIFICATION</scope>
</reference>
<feature type="compositionally biased region" description="Polar residues" evidence="1">
    <location>
        <begin position="66"/>
        <end position="82"/>
    </location>
</feature>
<reference evidence="2 3" key="2">
    <citation type="submission" date="2018-11" db="EMBL/GenBank/DDBJ databases">
        <authorList>
            <consortium name="Pathogen Informatics"/>
        </authorList>
    </citation>
    <scope>NUCLEOTIDE SEQUENCE [LARGE SCALE GENOMIC DNA]</scope>
    <source>
        <strain evidence="2 3">Costa Rica</strain>
    </source>
</reference>
<evidence type="ECO:0000313" key="2">
    <source>
        <dbReference type="EMBL" id="VDM58387.1"/>
    </source>
</evidence>
<dbReference type="AlphaFoldDB" id="A0A0R3PNV7"/>
<evidence type="ECO:0000313" key="4">
    <source>
        <dbReference type="WBParaSite" id="ACOC_0000680101-mRNA-1"/>
    </source>
</evidence>
<accession>A0A0R3PNV7</accession>
<feature type="region of interest" description="Disordered" evidence="1">
    <location>
        <begin position="35"/>
        <end position="82"/>
    </location>
</feature>
<dbReference type="Proteomes" id="UP000267027">
    <property type="component" value="Unassembled WGS sequence"/>
</dbReference>
<dbReference type="EMBL" id="UYYA01003978">
    <property type="protein sequence ID" value="VDM58387.1"/>
    <property type="molecule type" value="Genomic_DNA"/>
</dbReference>
<name>A0A0R3PNV7_ANGCS</name>
<protein>
    <submittedName>
        <fullName evidence="2 4">Uncharacterized protein</fullName>
    </submittedName>
</protein>
<evidence type="ECO:0000256" key="1">
    <source>
        <dbReference type="SAM" id="MobiDB-lite"/>
    </source>
</evidence>
<keyword evidence="3" id="KW-1185">Reference proteome</keyword>
<dbReference type="OrthoDB" id="5904026at2759"/>
<proteinExistence type="predicted"/>
<organism evidence="4">
    <name type="scientific">Angiostrongylus costaricensis</name>
    <name type="common">Nematode worm</name>
    <dbReference type="NCBI Taxonomy" id="334426"/>
    <lineage>
        <taxon>Eukaryota</taxon>
        <taxon>Metazoa</taxon>
        <taxon>Ecdysozoa</taxon>
        <taxon>Nematoda</taxon>
        <taxon>Chromadorea</taxon>
        <taxon>Rhabditida</taxon>
        <taxon>Rhabditina</taxon>
        <taxon>Rhabditomorpha</taxon>
        <taxon>Strongyloidea</taxon>
        <taxon>Metastrongylidae</taxon>
        <taxon>Angiostrongylus</taxon>
    </lineage>
</organism>
<sequence length="82" mass="9025">MRLARAAMLEQDHHPELRLREKGTNGICAGVCTAREDGPSKYPSTQGSEEGEIAETSAIDQQQQQLTVTSHQLSKISSQEQM</sequence>
<evidence type="ECO:0000313" key="3">
    <source>
        <dbReference type="Proteomes" id="UP000267027"/>
    </source>
</evidence>
<dbReference type="WBParaSite" id="ACOC_0000680101-mRNA-1">
    <property type="protein sequence ID" value="ACOC_0000680101-mRNA-1"/>
    <property type="gene ID" value="ACOC_0000680101"/>
</dbReference>
<gene>
    <name evidence="2" type="ORF">ACOC_LOCUS6802</name>
</gene>